<protein>
    <submittedName>
        <fullName evidence="1">Uncharacterized protein</fullName>
    </submittedName>
</protein>
<keyword evidence="2" id="KW-1185">Reference proteome</keyword>
<proteinExistence type="predicted"/>
<gene>
    <name evidence="1" type="ORF">D5086_011631</name>
</gene>
<comment type="caution">
    <text evidence="1">The sequence shown here is derived from an EMBL/GenBank/DDBJ whole genome shotgun (WGS) entry which is preliminary data.</text>
</comment>
<reference evidence="1 2" key="1">
    <citation type="journal article" date="2024" name="Plant Biotechnol. J.">
        <title>Genome and CRISPR/Cas9 system of a widespread forest tree (Populus alba) in the world.</title>
        <authorList>
            <person name="Liu Y.J."/>
            <person name="Jiang P.F."/>
            <person name="Han X.M."/>
            <person name="Li X.Y."/>
            <person name="Wang H.M."/>
            <person name="Wang Y.J."/>
            <person name="Wang X.X."/>
            <person name="Zeng Q.Y."/>
        </authorList>
    </citation>
    <scope>NUCLEOTIDE SEQUENCE [LARGE SCALE GENOMIC DNA]</scope>
    <source>
        <strain evidence="2">cv. PAL-ZL1</strain>
    </source>
</reference>
<evidence type="ECO:0000313" key="1">
    <source>
        <dbReference type="EMBL" id="KAL3592991.1"/>
    </source>
</evidence>
<evidence type="ECO:0000313" key="2">
    <source>
        <dbReference type="Proteomes" id="UP000309997"/>
    </source>
</evidence>
<accession>A0ACC4CDA5</accession>
<dbReference type="Proteomes" id="UP000309997">
    <property type="component" value="Unassembled WGS sequence"/>
</dbReference>
<organism evidence="1 2">
    <name type="scientific">Populus alba</name>
    <name type="common">White poplar</name>
    <dbReference type="NCBI Taxonomy" id="43335"/>
    <lineage>
        <taxon>Eukaryota</taxon>
        <taxon>Viridiplantae</taxon>
        <taxon>Streptophyta</taxon>
        <taxon>Embryophyta</taxon>
        <taxon>Tracheophyta</taxon>
        <taxon>Spermatophyta</taxon>
        <taxon>Magnoliopsida</taxon>
        <taxon>eudicotyledons</taxon>
        <taxon>Gunneridae</taxon>
        <taxon>Pentapetalae</taxon>
        <taxon>rosids</taxon>
        <taxon>fabids</taxon>
        <taxon>Malpighiales</taxon>
        <taxon>Salicaceae</taxon>
        <taxon>Saliceae</taxon>
        <taxon>Populus</taxon>
    </lineage>
</organism>
<dbReference type="EMBL" id="RCHU02000005">
    <property type="protein sequence ID" value="KAL3592991.1"/>
    <property type="molecule type" value="Genomic_DNA"/>
</dbReference>
<sequence>MNRGWALVISLGPLQRLSVSFPKTDTFLPDSFWFLSKVAFWGSFILELKKPKVDVKFFKLVKYYFDNSRATQVVRRRQAFIPVYPDVNALFWRTYSYSPCKGISRNCALDEYIQVDGFGNKDLCFNMQQENYFDDWGSPYPVIKVENPLLDAFKCSEATVTVHGASWEEVFMSSKLLFSVLRSLFH</sequence>
<name>A0ACC4CDA5_POPAL</name>